<organism evidence="1 2">
    <name type="scientific">Enterococcus faecalis RP2S-4</name>
    <dbReference type="NCBI Taxonomy" id="1244145"/>
    <lineage>
        <taxon>Bacteria</taxon>
        <taxon>Bacillati</taxon>
        <taxon>Bacillota</taxon>
        <taxon>Bacilli</taxon>
        <taxon>Lactobacillales</taxon>
        <taxon>Enterococcaceae</taxon>
        <taxon>Enterococcus</taxon>
    </lineage>
</organism>
<evidence type="ECO:0000313" key="1">
    <source>
        <dbReference type="EMBL" id="EPI11542.1"/>
    </source>
</evidence>
<proteinExistence type="predicted"/>
<accession>A0ABC9TP58</accession>
<gene>
    <name evidence="1" type="ORF">D358_00330</name>
</gene>
<evidence type="ECO:0000313" key="2">
    <source>
        <dbReference type="Proteomes" id="UP000015750"/>
    </source>
</evidence>
<comment type="caution">
    <text evidence="1">The sequence shown here is derived from an EMBL/GenBank/DDBJ whole genome shotgun (WGS) entry which is preliminary data.</text>
</comment>
<sequence>MATYGRIKRKRRKTYDFNFSAKKVTSLRPIYFYFVALHISNLL</sequence>
<protein>
    <submittedName>
        <fullName evidence="1">Uncharacterized protein</fullName>
    </submittedName>
</protein>
<dbReference type="AlphaFoldDB" id="A0ABC9TP58"/>
<reference evidence="1 2" key="1">
    <citation type="submission" date="2013-06" db="EMBL/GenBank/DDBJ databases">
        <authorList>
            <person name="Weinstock G."/>
            <person name="Sodergren E."/>
            <person name="Lobos E.A."/>
            <person name="Fulton L."/>
            <person name="Fulton R."/>
            <person name="Courtney L."/>
            <person name="Fronick C."/>
            <person name="O'Laughlin M."/>
            <person name="Godfrey J."/>
            <person name="Wilson R.M."/>
            <person name="Miner T."/>
            <person name="Farmer C."/>
            <person name="Delehaunty K."/>
            <person name="Cordes M."/>
            <person name="Minx P."/>
            <person name="Tomlinson C."/>
            <person name="Chen J."/>
            <person name="Wollam A."/>
            <person name="Pepin K.H."/>
            <person name="Bhonagiri V."/>
            <person name="Zhang X."/>
            <person name="Warren W."/>
            <person name="Mitreva M."/>
            <person name="Mardis E.R."/>
            <person name="Wilson R.K."/>
        </authorList>
    </citation>
    <scope>NUCLEOTIDE SEQUENCE [LARGE SCALE GENOMIC DNA]</scope>
    <source>
        <strain evidence="1 2">RP2S-4</strain>
    </source>
</reference>
<dbReference type="EMBL" id="ATIR01000011">
    <property type="protein sequence ID" value="EPI11542.1"/>
    <property type="molecule type" value="Genomic_DNA"/>
</dbReference>
<dbReference type="Proteomes" id="UP000015750">
    <property type="component" value="Unassembled WGS sequence"/>
</dbReference>
<name>A0ABC9TP58_ENTFL</name>